<dbReference type="InterPro" id="IPR025314">
    <property type="entry name" value="DUF4219"/>
</dbReference>
<comment type="caution">
    <text evidence="3">The sequence shown here is derived from an EMBL/GenBank/DDBJ whole genome shotgun (WGS) entry which is preliminary data.</text>
</comment>
<dbReference type="Pfam" id="PF13961">
    <property type="entry name" value="DUF4219"/>
    <property type="match status" value="1"/>
</dbReference>
<feature type="compositionally biased region" description="Polar residues" evidence="1">
    <location>
        <begin position="7"/>
        <end position="24"/>
    </location>
</feature>
<dbReference type="EMBL" id="JAVXUP010000206">
    <property type="protein sequence ID" value="KAK3034238.1"/>
    <property type="molecule type" value="Genomic_DNA"/>
</dbReference>
<accession>A0AA88WZR5</accession>
<feature type="region of interest" description="Disordered" evidence="1">
    <location>
        <begin position="1"/>
        <end position="24"/>
    </location>
</feature>
<evidence type="ECO:0000313" key="4">
    <source>
        <dbReference type="Proteomes" id="UP001188597"/>
    </source>
</evidence>
<evidence type="ECO:0000313" key="3">
    <source>
        <dbReference type="EMBL" id="KAK3034238.1"/>
    </source>
</evidence>
<protein>
    <recommendedName>
        <fullName evidence="2">DUF4219 domain-containing protein</fullName>
    </recommendedName>
</protein>
<evidence type="ECO:0000256" key="1">
    <source>
        <dbReference type="SAM" id="MobiDB-lite"/>
    </source>
</evidence>
<gene>
    <name evidence="3" type="ORF">RJ639_032173</name>
</gene>
<proteinExistence type="predicted"/>
<evidence type="ECO:0000259" key="2">
    <source>
        <dbReference type="Pfam" id="PF13961"/>
    </source>
</evidence>
<reference evidence="3" key="1">
    <citation type="submission" date="2022-12" db="EMBL/GenBank/DDBJ databases">
        <title>Draft genome assemblies for two species of Escallonia (Escalloniales).</title>
        <authorList>
            <person name="Chanderbali A."/>
            <person name="Dervinis C."/>
            <person name="Anghel I."/>
            <person name="Soltis D."/>
            <person name="Soltis P."/>
            <person name="Zapata F."/>
        </authorList>
    </citation>
    <scope>NUCLEOTIDE SEQUENCE</scope>
    <source>
        <strain evidence="3">UCBG64.0493</strain>
        <tissue evidence="3">Leaf</tissue>
    </source>
</reference>
<name>A0AA88WZR5_9ASTE</name>
<keyword evidence="4" id="KW-1185">Reference proteome</keyword>
<organism evidence="3 4">
    <name type="scientific">Escallonia herrerae</name>
    <dbReference type="NCBI Taxonomy" id="1293975"/>
    <lineage>
        <taxon>Eukaryota</taxon>
        <taxon>Viridiplantae</taxon>
        <taxon>Streptophyta</taxon>
        <taxon>Embryophyta</taxon>
        <taxon>Tracheophyta</taxon>
        <taxon>Spermatophyta</taxon>
        <taxon>Magnoliopsida</taxon>
        <taxon>eudicotyledons</taxon>
        <taxon>Gunneridae</taxon>
        <taxon>Pentapetalae</taxon>
        <taxon>asterids</taxon>
        <taxon>campanulids</taxon>
        <taxon>Escalloniales</taxon>
        <taxon>Escalloniaceae</taxon>
        <taxon>Escallonia</taxon>
    </lineage>
</organism>
<sequence>MVRLAPSSPSTASSNFAQDQRSRNPLTRRVVASLQTEMVMVTLTILPSPSGVKIHHQPKATNEEDILEEYFVVMEFANSVRGIEKLTHTNYNDWNSCLESYLQGQDLWDVVNRADTTPPNAASKSAENETWDLVPRPSDMKTVSCKWVYKIKTKANDDIERHKA</sequence>
<dbReference type="AlphaFoldDB" id="A0AA88WZR5"/>
<dbReference type="Proteomes" id="UP001188597">
    <property type="component" value="Unassembled WGS sequence"/>
</dbReference>
<feature type="domain" description="DUF4219" evidence="2">
    <location>
        <begin position="86"/>
        <end position="112"/>
    </location>
</feature>